<organism evidence="4 5">
    <name type="scientific">Macrostomum lignano</name>
    <dbReference type="NCBI Taxonomy" id="282301"/>
    <lineage>
        <taxon>Eukaryota</taxon>
        <taxon>Metazoa</taxon>
        <taxon>Spiralia</taxon>
        <taxon>Lophotrochozoa</taxon>
        <taxon>Platyhelminthes</taxon>
        <taxon>Rhabditophora</taxon>
        <taxon>Macrostomorpha</taxon>
        <taxon>Macrostomida</taxon>
        <taxon>Macrostomidae</taxon>
        <taxon>Macrostomum</taxon>
    </lineage>
</organism>
<dbReference type="PANTHER" id="PTHR46989:SF3">
    <property type="entry name" value="USPA DOMAIN-CONTAINING PROTEIN"/>
    <property type="match status" value="1"/>
</dbReference>
<dbReference type="OrthoDB" id="843225at2759"/>
<feature type="compositionally biased region" description="Gly residues" evidence="1">
    <location>
        <begin position="164"/>
        <end position="173"/>
    </location>
</feature>
<dbReference type="InterPro" id="IPR006015">
    <property type="entry name" value="Universal_stress_UspA"/>
</dbReference>
<evidence type="ECO:0000259" key="2">
    <source>
        <dbReference type="Pfam" id="PF00582"/>
    </source>
</evidence>
<comment type="caution">
    <text evidence="4">The sequence shown here is derived from an EMBL/GenBank/DDBJ whole genome shotgun (WGS) entry which is preliminary data.</text>
</comment>
<dbReference type="STRING" id="282301.A0A267GJC1"/>
<feature type="region of interest" description="Disordered" evidence="1">
    <location>
        <begin position="153"/>
        <end position="173"/>
    </location>
</feature>
<dbReference type="EMBL" id="NIVC01000292">
    <property type="protein sequence ID" value="PAA86158.1"/>
    <property type="molecule type" value="Genomic_DNA"/>
</dbReference>
<dbReference type="EMBL" id="NIVC01002863">
    <property type="protein sequence ID" value="PAA54775.1"/>
    <property type="molecule type" value="Genomic_DNA"/>
</dbReference>
<feature type="domain" description="UspA" evidence="2">
    <location>
        <begin position="7"/>
        <end position="153"/>
    </location>
</feature>
<evidence type="ECO:0000313" key="5">
    <source>
        <dbReference type="Proteomes" id="UP000215902"/>
    </source>
</evidence>
<evidence type="ECO:0000313" key="3">
    <source>
        <dbReference type="EMBL" id="PAA54775.1"/>
    </source>
</evidence>
<evidence type="ECO:0000313" key="4">
    <source>
        <dbReference type="EMBL" id="PAA86158.1"/>
    </source>
</evidence>
<name>A0A267GJC1_9PLAT</name>
<dbReference type="Pfam" id="PF00582">
    <property type="entry name" value="Usp"/>
    <property type="match status" value="1"/>
</dbReference>
<reference evidence="4 5" key="1">
    <citation type="submission" date="2017-06" db="EMBL/GenBank/DDBJ databases">
        <title>A platform for efficient transgenesis in Macrostomum lignano, a flatworm model organism for stem cell research.</title>
        <authorList>
            <person name="Berezikov E."/>
        </authorList>
    </citation>
    <scope>NUCLEOTIDE SEQUENCE [LARGE SCALE GENOMIC DNA]</scope>
    <source>
        <strain evidence="4">DV1</strain>
        <tissue evidence="4">Whole organism</tissue>
    </source>
</reference>
<keyword evidence="5" id="KW-1185">Reference proteome</keyword>
<dbReference type="InterPro" id="IPR014729">
    <property type="entry name" value="Rossmann-like_a/b/a_fold"/>
</dbReference>
<gene>
    <name evidence="3" type="ORF">BOX15_Mlig017709g2</name>
    <name evidence="4" type="ORF">BOX15_Mlig017709g3</name>
</gene>
<protein>
    <recommendedName>
        <fullName evidence="2">UspA domain-containing protein</fullName>
    </recommendedName>
</protein>
<dbReference type="Gene3D" id="3.40.50.620">
    <property type="entry name" value="HUPs"/>
    <property type="match status" value="1"/>
</dbReference>
<dbReference type="AlphaFoldDB" id="A0A267GJC1"/>
<proteinExistence type="predicted"/>
<accession>A0A267GJC1</accession>
<evidence type="ECO:0000256" key="1">
    <source>
        <dbReference type="SAM" id="MobiDB-lite"/>
    </source>
</evidence>
<dbReference type="SUPFAM" id="SSF52402">
    <property type="entry name" value="Adenine nucleotide alpha hydrolases-like"/>
    <property type="match status" value="1"/>
</dbReference>
<dbReference type="InterPro" id="IPR006016">
    <property type="entry name" value="UspA"/>
</dbReference>
<dbReference type="PANTHER" id="PTHR46989">
    <property type="entry name" value="USP DOMAIN-CONTAINING PROTEIN"/>
    <property type="match status" value="1"/>
</dbReference>
<dbReference type="Proteomes" id="UP000215902">
    <property type="component" value="Unassembled WGS sequence"/>
</dbReference>
<dbReference type="PRINTS" id="PR01438">
    <property type="entry name" value="UNVRSLSTRESS"/>
</dbReference>
<dbReference type="CDD" id="cd23659">
    <property type="entry name" value="USP_At3g01520-like"/>
    <property type="match status" value="1"/>
</dbReference>
<sequence length="173" mass="18952">MAATGGRKIMIPLDGSSHAEEAYKFYMENIRRDGDQLVIAHIVEPPSLPSFSLKSGFNVPTEDWRNIIMESSKKAAALEEEVHYRAAQKKMKMDYIVEPSKRPGDALVDIAWRTNCHMIVMGTRGLGDVRRAFLGSVSDYVIHNSRLAVTVVPSKRRGSSSSGSGSGRPGGDS</sequence>